<evidence type="ECO:0000313" key="2">
    <source>
        <dbReference type="Proteomes" id="UP000324222"/>
    </source>
</evidence>
<proteinExistence type="predicted"/>
<keyword evidence="2" id="KW-1185">Reference proteome</keyword>
<comment type="caution">
    <text evidence="1">The sequence shown here is derived from an EMBL/GenBank/DDBJ whole genome shotgun (WGS) entry which is preliminary data.</text>
</comment>
<evidence type="ECO:0000313" key="1">
    <source>
        <dbReference type="EMBL" id="MPC90128.1"/>
    </source>
</evidence>
<dbReference type="EMBL" id="VSRR010083343">
    <property type="protein sequence ID" value="MPC90128.1"/>
    <property type="molecule type" value="Genomic_DNA"/>
</dbReference>
<accession>A0A5B7JB16</accession>
<gene>
    <name evidence="1" type="ORF">E2C01_085097</name>
</gene>
<dbReference type="Proteomes" id="UP000324222">
    <property type="component" value="Unassembled WGS sequence"/>
</dbReference>
<protein>
    <submittedName>
        <fullName evidence="1">Uncharacterized protein</fullName>
    </submittedName>
</protein>
<name>A0A5B7JB16_PORTR</name>
<sequence>MSPWVVLCGYHRRGSWPVILKLTQVRRRTAGYQEGWTPEAARRVGSSSVEMARVVSWKRSAYVESGSVGIEAGNVPWPQG</sequence>
<organism evidence="1 2">
    <name type="scientific">Portunus trituberculatus</name>
    <name type="common">Swimming crab</name>
    <name type="synonym">Neptunus trituberculatus</name>
    <dbReference type="NCBI Taxonomy" id="210409"/>
    <lineage>
        <taxon>Eukaryota</taxon>
        <taxon>Metazoa</taxon>
        <taxon>Ecdysozoa</taxon>
        <taxon>Arthropoda</taxon>
        <taxon>Crustacea</taxon>
        <taxon>Multicrustacea</taxon>
        <taxon>Malacostraca</taxon>
        <taxon>Eumalacostraca</taxon>
        <taxon>Eucarida</taxon>
        <taxon>Decapoda</taxon>
        <taxon>Pleocyemata</taxon>
        <taxon>Brachyura</taxon>
        <taxon>Eubrachyura</taxon>
        <taxon>Portunoidea</taxon>
        <taxon>Portunidae</taxon>
        <taxon>Portuninae</taxon>
        <taxon>Portunus</taxon>
    </lineage>
</organism>
<dbReference type="AlphaFoldDB" id="A0A5B7JB16"/>
<reference evidence="1 2" key="1">
    <citation type="submission" date="2019-05" db="EMBL/GenBank/DDBJ databases">
        <title>Another draft genome of Portunus trituberculatus and its Hox gene families provides insights of decapod evolution.</title>
        <authorList>
            <person name="Jeong J.-H."/>
            <person name="Song I."/>
            <person name="Kim S."/>
            <person name="Choi T."/>
            <person name="Kim D."/>
            <person name="Ryu S."/>
            <person name="Kim W."/>
        </authorList>
    </citation>
    <scope>NUCLEOTIDE SEQUENCE [LARGE SCALE GENOMIC DNA]</scope>
    <source>
        <tissue evidence="1">Muscle</tissue>
    </source>
</reference>